<dbReference type="Pfam" id="PF00787">
    <property type="entry name" value="PX"/>
    <property type="match status" value="1"/>
</dbReference>
<name>A0ABN8B3I8_CHISP</name>
<dbReference type="Gene3D" id="2.60.200.20">
    <property type="match status" value="1"/>
</dbReference>
<dbReference type="PROSITE" id="PS00411">
    <property type="entry name" value="KINESIN_MOTOR_1"/>
    <property type="match status" value="1"/>
</dbReference>
<dbReference type="InterPro" id="IPR008984">
    <property type="entry name" value="SMAD_FHA_dom_sf"/>
</dbReference>
<feature type="region of interest" description="Disordered" evidence="7">
    <location>
        <begin position="1097"/>
        <end position="1121"/>
    </location>
</feature>
<feature type="compositionally biased region" description="Low complexity" evidence="7">
    <location>
        <begin position="1097"/>
        <end position="1110"/>
    </location>
</feature>
<comment type="similarity">
    <text evidence="5">Belongs to the TRAFAC class myosin-kinesin ATPase superfamily. Kinesin family.</text>
</comment>
<evidence type="ECO:0000259" key="8">
    <source>
        <dbReference type="PROSITE" id="PS50067"/>
    </source>
</evidence>
<dbReference type="Gene3D" id="3.30.1520.10">
    <property type="entry name" value="Phox-like domain"/>
    <property type="match status" value="1"/>
</dbReference>
<dbReference type="InterPro" id="IPR001752">
    <property type="entry name" value="Kinesin_motor_dom"/>
</dbReference>
<dbReference type="InterPro" id="IPR001683">
    <property type="entry name" value="PX_dom"/>
</dbReference>
<dbReference type="PRINTS" id="PR00380">
    <property type="entry name" value="KINESINHEAVY"/>
</dbReference>
<evidence type="ECO:0000259" key="9">
    <source>
        <dbReference type="PROSITE" id="PS50195"/>
    </source>
</evidence>
<feature type="compositionally biased region" description="Basic and acidic residues" evidence="7">
    <location>
        <begin position="1151"/>
        <end position="1166"/>
    </location>
</feature>
<keyword evidence="4 5" id="KW-0505">Motor protein</keyword>
<dbReference type="InterPro" id="IPR036961">
    <property type="entry name" value="Kinesin_motor_dom_sf"/>
</dbReference>
<dbReference type="InterPro" id="IPR027417">
    <property type="entry name" value="P-loop_NTPase"/>
</dbReference>
<accession>A0ABN8B3I8</accession>
<proteinExistence type="inferred from homology"/>
<dbReference type="SUPFAM" id="SSF52540">
    <property type="entry name" value="P-loop containing nucleoside triphosphate hydrolases"/>
    <property type="match status" value="1"/>
</dbReference>
<feature type="coiled-coil region" evidence="6">
    <location>
        <begin position="766"/>
        <end position="793"/>
    </location>
</feature>
<keyword evidence="2 5" id="KW-0067">ATP-binding</keyword>
<evidence type="ECO:0000256" key="7">
    <source>
        <dbReference type="SAM" id="MobiDB-lite"/>
    </source>
</evidence>
<dbReference type="EMBL" id="OU963910">
    <property type="protein sequence ID" value="CAH0400650.1"/>
    <property type="molecule type" value="Genomic_DNA"/>
</dbReference>
<evidence type="ECO:0000256" key="6">
    <source>
        <dbReference type="SAM" id="Coils"/>
    </source>
</evidence>
<feature type="domain" description="Kinesin motor" evidence="8">
    <location>
        <begin position="3"/>
        <end position="355"/>
    </location>
</feature>
<dbReference type="Pfam" id="PF00498">
    <property type="entry name" value="FHA"/>
    <property type="match status" value="1"/>
</dbReference>
<dbReference type="Pfam" id="PF00225">
    <property type="entry name" value="Kinesin"/>
    <property type="match status" value="1"/>
</dbReference>
<feature type="compositionally biased region" description="Polar residues" evidence="7">
    <location>
        <begin position="915"/>
        <end position="926"/>
    </location>
</feature>
<dbReference type="CDD" id="cd22708">
    <property type="entry name" value="FHA_KIF16"/>
    <property type="match status" value="1"/>
</dbReference>
<dbReference type="SUPFAM" id="SSF49879">
    <property type="entry name" value="SMAD/FHA domain"/>
    <property type="match status" value="1"/>
</dbReference>
<feature type="region of interest" description="Disordered" evidence="7">
    <location>
        <begin position="1136"/>
        <end position="1172"/>
    </location>
</feature>
<evidence type="ECO:0000313" key="10">
    <source>
        <dbReference type="EMBL" id="CAH0400650.1"/>
    </source>
</evidence>
<organism evidence="10 11">
    <name type="scientific">Chilo suppressalis</name>
    <name type="common">Asiatic rice borer moth</name>
    <dbReference type="NCBI Taxonomy" id="168631"/>
    <lineage>
        <taxon>Eukaryota</taxon>
        <taxon>Metazoa</taxon>
        <taxon>Ecdysozoa</taxon>
        <taxon>Arthropoda</taxon>
        <taxon>Hexapoda</taxon>
        <taxon>Insecta</taxon>
        <taxon>Pterygota</taxon>
        <taxon>Neoptera</taxon>
        <taxon>Endopterygota</taxon>
        <taxon>Lepidoptera</taxon>
        <taxon>Glossata</taxon>
        <taxon>Ditrysia</taxon>
        <taxon>Pyraloidea</taxon>
        <taxon>Crambidae</taxon>
        <taxon>Crambinae</taxon>
        <taxon>Chilo</taxon>
    </lineage>
</organism>
<feature type="region of interest" description="Disordered" evidence="7">
    <location>
        <begin position="897"/>
        <end position="1000"/>
    </location>
</feature>
<keyword evidence="11" id="KW-1185">Reference proteome</keyword>
<dbReference type="SUPFAM" id="SSF64268">
    <property type="entry name" value="PX domain"/>
    <property type="match status" value="1"/>
</dbReference>
<feature type="compositionally biased region" description="Basic and acidic residues" evidence="7">
    <location>
        <begin position="699"/>
        <end position="714"/>
    </location>
</feature>
<dbReference type="PROSITE" id="PS50067">
    <property type="entry name" value="KINESIN_MOTOR_2"/>
    <property type="match status" value="1"/>
</dbReference>
<feature type="domain" description="PX" evidence="9">
    <location>
        <begin position="1195"/>
        <end position="1312"/>
    </location>
</feature>
<evidence type="ECO:0000313" key="11">
    <source>
        <dbReference type="Proteomes" id="UP001153292"/>
    </source>
</evidence>
<feature type="coiled-coil region" evidence="6">
    <location>
        <begin position="594"/>
        <end position="657"/>
    </location>
</feature>
<dbReference type="InterPro" id="IPR000253">
    <property type="entry name" value="FHA_dom"/>
</dbReference>
<evidence type="ECO:0000256" key="4">
    <source>
        <dbReference type="ARBA" id="ARBA00023175"/>
    </source>
</evidence>
<dbReference type="Proteomes" id="UP001153292">
    <property type="component" value="Chromosome 17"/>
</dbReference>
<evidence type="ECO:0000256" key="1">
    <source>
        <dbReference type="ARBA" id="ARBA00022741"/>
    </source>
</evidence>
<evidence type="ECO:0000256" key="2">
    <source>
        <dbReference type="ARBA" id="ARBA00022840"/>
    </source>
</evidence>
<feature type="compositionally biased region" description="Low complexity" evidence="7">
    <location>
        <begin position="966"/>
        <end position="976"/>
    </location>
</feature>
<dbReference type="CDD" id="cd01365">
    <property type="entry name" value="KISc_KIF1A_KIF1B"/>
    <property type="match status" value="1"/>
</dbReference>
<protein>
    <recommendedName>
        <fullName evidence="12">Kinesin motor domain-containing protein</fullName>
    </recommendedName>
</protein>
<dbReference type="PANTHER" id="PTHR47117:SF6">
    <property type="entry name" value="KINESIN-LIKE PROTEIN KIF16B"/>
    <property type="match status" value="1"/>
</dbReference>
<dbReference type="InterPro" id="IPR019821">
    <property type="entry name" value="Kinesin_motor_CS"/>
</dbReference>
<evidence type="ECO:0008006" key="12">
    <source>
        <dbReference type="Google" id="ProtNLM"/>
    </source>
</evidence>
<dbReference type="SMART" id="SM00129">
    <property type="entry name" value="KISc"/>
    <property type="match status" value="1"/>
</dbReference>
<dbReference type="PROSITE" id="PS50195">
    <property type="entry name" value="PX"/>
    <property type="match status" value="1"/>
</dbReference>
<keyword evidence="3 6" id="KW-0175">Coiled coil</keyword>
<feature type="binding site" evidence="5">
    <location>
        <begin position="99"/>
        <end position="106"/>
    </location>
    <ligand>
        <name>ATP</name>
        <dbReference type="ChEBI" id="CHEBI:30616"/>
    </ligand>
</feature>
<feature type="region of interest" description="Disordered" evidence="7">
    <location>
        <begin position="678"/>
        <end position="714"/>
    </location>
</feature>
<dbReference type="Gene3D" id="3.40.850.10">
    <property type="entry name" value="Kinesin motor domain"/>
    <property type="match status" value="1"/>
</dbReference>
<dbReference type="InterPro" id="IPR036871">
    <property type="entry name" value="PX_dom_sf"/>
</dbReference>
<reference evidence="10" key="1">
    <citation type="submission" date="2021-12" db="EMBL/GenBank/DDBJ databases">
        <authorList>
            <person name="King R."/>
        </authorList>
    </citation>
    <scope>NUCLEOTIDE SEQUENCE</scope>
</reference>
<keyword evidence="1 5" id="KW-0547">Nucleotide-binding</keyword>
<evidence type="ECO:0000256" key="5">
    <source>
        <dbReference type="PROSITE-ProRule" id="PRU00283"/>
    </source>
</evidence>
<gene>
    <name evidence="10" type="ORF">CHILSU_LOCUS3848</name>
</gene>
<dbReference type="PANTHER" id="PTHR47117">
    <property type="entry name" value="STAR-RELATED LIPID TRANSFER PROTEIN 9"/>
    <property type="match status" value="1"/>
</dbReference>
<evidence type="ECO:0000256" key="3">
    <source>
        <dbReference type="ARBA" id="ARBA00023054"/>
    </source>
</evidence>
<sequence length="1325" mass="148665">MASVKVAVRVRPFNQREKDMGAKLIVQMDGKKTRLQTVKNSKEQNDREKYKDFTFDHSYWSYDAEDKQYASQEQVFSDLGLDVIDSAFEGYNACVFAYGQTGSGKTFTMMGSPDNQGLIPRICRQLFSRVAAGKESGASYRTEVSYLEIYNERVKDLLADDAGHSLRVREHPKLGPYVQDLSKHLVSDYDDIQECMHRGNLHRTTASTQMNDVSSRSHAIFTITFVQASYLRHNNMPSETASKVHLVDLAGSERADATGATGQRLVEGAHINKSLVTLGSVISALAESPHPADKSGPKDKKRVFIPYRDSVLTWLLKDSLGGNSKTIMIAAISPADCNYGETLSTLRYANRAKNIINKPTINEDPNVKLIRELREEIEKLRAQISHNTDPIETEAGVLATLQRKEAQEKVLTEKWTEKWRETQQILQEQKALGLRKSGLGVVLDSDMPHLVGIDDNLLSTGVTLYHLKEGETVIGSEEYRPTPDIVLSGAGVLPLHAVVTLHQGVATLKPYTGAQCWLNTVLIDQPAKLSQGCILLLGRTNMFRYNDPAEAAKLRQEGSASLMNLSRLSLLSWSTTDLAASTENLNSTPSELENDARTERIEAQRVELERERQQFLLQQQERQRRWQQEREQLLQAQKQLDQEREAMEREYAAACRRLSGDWRALERGWTHRRRALRTRQRELRSRQQRLRATSTAHTNHAEAEEERASALRDQVDSRKAALEEYVQKTLRELGEKGIQSSSVDTSSDTSTECLLQLLQQCEPETANAIKETVERHKREVSELEQELQCRASMVASHRGKVERLQAELALLHTQQLGLRHALAADLSARPECGEFSPIEGVKRSKSELVLRRAPREEVLDPLSADERDDYQAKKMSLSLSLDPLASPNTAINTEEFHTASCSSPKPFPGSEGIASPSTGAGTTTLPSPEGTAEDRPAPPPPDFRLGPGDADDSDISSADDCRQSRVVEGQSSSSVERSPEERHQRAKYRRKISSEAKAGRRQVTEAEALRAMQRLCSRIAAQKMLVISSLENDCSKDDLNRQIAVLQELQKKYVRLEMALQYSFFDTQPAVRPVMVTPIQETPSLTLSESDMHVATDDTTPQTLTTQPLTDNGKRVDTNENGHIFDPLLHRLKEQDMEGSDNVSTSNDELPTDRDEPWHPLREPLAHDPSSPVLADTHILPDPRITAGLLHPIDFSQVISIPGWVTRGAGAGTHHEYEVRVTLPDARYLLLRRYRRFRDLYLAMRRLYPPEVATIPFPARQLWSSEAVARARRPQLEAFLRRLLSTCAANSRCPLHRAPLNKDTLQAFSPFFRKGVFESGKCGTG</sequence>